<dbReference type="PANTHER" id="PTHR31686:SF1">
    <property type="entry name" value="SULFITE EFFLUX PUMP SSU1"/>
    <property type="match status" value="1"/>
</dbReference>
<protein>
    <recommendedName>
        <fullName evidence="9">Sulfite efflux pump SSU1</fullName>
    </recommendedName>
</protein>
<evidence type="ECO:0000256" key="9">
    <source>
        <dbReference type="ARBA" id="ARBA00072906"/>
    </source>
</evidence>
<feature type="transmembrane region" description="Helical" evidence="10">
    <location>
        <begin position="306"/>
        <end position="326"/>
    </location>
</feature>
<dbReference type="STRING" id="5098.A0A507QL34"/>
<feature type="transmembrane region" description="Helical" evidence="10">
    <location>
        <begin position="160"/>
        <end position="187"/>
    </location>
</feature>
<evidence type="ECO:0000256" key="7">
    <source>
        <dbReference type="ARBA" id="ARBA00023136"/>
    </source>
</evidence>
<gene>
    <name evidence="11" type="primary">SSU1</name>
    <name evidence="11" type="ORF">MPDQ_003600</name>
</gene>
<accession>A0A507QL34</accession>
<keyword evidence="3" id="KW-0813">Transport</keyword>
<comment type="function">
    <text evidence="8">Sulphite efflux pump required for the secretion of sulphite as a reducing agent. In the presence of sulphite, cystine in keratin is directly cleaved to cysteine and S-sulphocysteine, and thereby, reduced proteins become accessible to hydrolysis by a variety of secreted endo- and exoproteases. Excretion of sulphite mediated by an efflux pump also represents a detoxification pathway for dermatophytes during infection of the epidermal stratum corneum, hair and nails, which are rich in cysteine.</text>
</comment>
<feature type="non-terminal residue" evidence="11">
    <location>
        <position position="446"/>
    </location>
</feature>
<dbReference type="PANTHER" id="PTHR31686">
    <property type="match status" value="1"/>
</dbReference>
<dbReference type="InterPro" id="IPR051629">
    <property type="entry name" value="Sulfite_efflux_TDT"/>
</dbReference>
<evidence type="ECO:0000256" key="5">
    <source>
        <dbReference type="ARBA" id="ARBA00022692"/>
    </source>
</evidence>
<comment type="similarity">
    <text evidence="2">Belongs to the tellurite-resistance/dicarboxylate transporter (TDT) family.</text>
</comment>
<evidence type="ECO:0000256" key="2">
    <source>
        <dbReference type="ARBA" id="ARBA00008566"/>
    </source>
</evidence>
<evidence type="ECO:0000256" key="10">
    <source>
        <dbReference type="SAM" id="Phobius"/>
    </source>
</evidence>
<keyword evidence="12" id="KW-1185">Reference proteome</keyword>
<reference evidence="11 12" key="1">
    <citation type="submission" date="2019-06" db="EMBL/GenBank/DDBJ databases">
        <title>Wine fermentation using esterase from Monascus purpureus.</title>
        <authorList>
            <person name="Geng C."/>
            <person name="Zhang Y."/>
        </authorList>
    </citation>
    <scope>NUCLEOTIDE SEQUENCE [LARGE SCALE GENOMIC DNA]</scope>
    <source>
        <strain evidence="11">HQ1</strain>
    </source>
</reference>
<organism evidence="11 12">
    <name type="scientific">Monascus purpureus</name>
    <name type="common">Red mold</name>
    <name type="synonym">Monascus anka</name>
    <dbReference type="NCBI Taxonomy" id="5098"/>
    <lineage>
        <taxon>Eukaryota</taxon>
        <taxon>Fungi</taxon>
        <taxon>Dikarya</taxon>
        <taxon>Ascomycota</taxon>
        <taxon>Pezizomycotina</taxon>
        <taxon>Eurotiomycetes</taxon>
        <taxon>Eurotiomycetidae</taxon>
        <taxon>Eurotiales</taxon>
        <taxon>Aspergillaceae</taxon>
        <taxon>Monascus</taxon>
    </lineage>
</organism>
<dbReference type="FunFam" id="1.50.10.150:FF:000004">
    <property type="entry name" value="Malic acid transporter"/>
    <property type="match status" value="1"/>
</dbReference>
<dbReference type="AlphaFoldDB" id="A0A507QL34"/>
<evidence type="ECO:0000256" key="3">
    <source>
        <dbReference type="ARBA" id="ARBA00022448"/>
    </source>
</evidence>
<keyword evidence="4" id="KW-1003">Cell membrane</keyword>
<dbReference type="EMBL" id="VIFY01000226">
    <property type="protein sequence ID" value="TQB68341.1"/>
    <property type="molecule type" value="Genomic_DNA"/>
</dbReference>
<feature type="transmembrane region" description="Helical" evidence="10">
    <location>
        <begin position="64"/>
        <end position="88"/>
    </location>
</feature>
<dbReference type="Proteomes" id="UP000319663">
    <property type="component" value="Unassembled WGS sequence"/>
</dbReference>
<feature type="transmembrane region" description="Helical" evidence="10">
    <location>
        <begin position="199"/>
        <end position="220"/>
    </location>
</feature>
<feature type="transmembrane region" description="Helical" evidence="10">
    <location>
        <begin position="131"/>
        <end position="154"/>
    </location>
</feature>
<name>A0A507QL34_MONPU</name>
<evidence type="ECO:0000313" key="12">
    <source>
        <dbReference type="Proteomes" id="UP000319663"/>
    </source>
</evidence>
<comment type="subcellular location">
    <subcellularLocation>
        <location evidence="1">Cell membrane</location>
        <topology evidence="1">Multi-pass membrane protein</topology>
    </subcellularLocation>
</comment>
<keyword evidence="5 10" id="KW-0812">Transmembrane</keyword>
<feature type="transmembrane region" description="Helical" evidence="10">
    <location>
        <begin position="280"/>
        <end position="300"/>
    </location>
</feature>
<feature type="transmembrane region" description="Helical" evidence="10">
    <location>
        <begin position="243"/>
        <end position="268"/>
    </location>
</feature>
<keyword evidence="7 10" id="KW-0472">Membrane</keyword>
<evidence type="ECO:0000256" key="4">
    <source>
        <dbReference type="ARBA" id="ARBA00022475"/>
    </source>
</evidence>
<dbReference type="Gene3D" id="1.50.10.150">
    <property type="entry name" value="Voltage-dependent anion channel"/>
    <property type="match status" value="1"/>
</dbReference>
<dbReference type="GO" id="GO:0005886">
    <property type="term" value="C:plasma membrane"/>
    <property type="evidence" value="ECO:0007669"/>
    <property type="project" value="UniProtKB-SubCell"/>
</dbReference>
<evidence type="ECO:0000256" key="6">
    <source>
        <dbReference type="ARBA" id="ARBA00022989"/>
    </source>
</evidence>
<feature type="transmembrane region" description="Helical" evidence="10">
    <location>
        <begin position="19"/>
        <end position="43"/>
    </location>
</feature>
<evidence type="ECO:0000256" key="8">
    <source>
        <dbReference type="ARBA" id="ARBA00056100"/>
    </source>
</evidence>
<comment type="caution">
    <text evidence="11">The sequence shown here is derived from an EMBL/GenBank/DDBJ whole genome shotgun (WGS) entry which is preliminary data.</text>
</comment>
<evidence type="ECO:0000256" key="1">
    <source>
        <dbReference type="ARBA" id="ARBA00004651"/>
    </source>
</evidence>
<feature type="transmembrane region" description="Helical" evidence="10">
    <location>
        <begin position="94"/>
        <end position="119"/>
    </location>
</feature>
<evidence type="ECO:0000313" key="11">
    <source>
        <dbReference type="EMBL" id="TQB68341.1"/>
    </source>
</evidence>
<dbReference type="Pfam" id="PF03595">
    <property type="entry name" value="SLAC1"/>
    <property type="match status" value="1"/>
</dbReference>
<dbReference type="CDD" id="cd09318">
    <property type="entry name" value="TDT_SSU1"/>
    <property type="match status" value="1"/>
</dbReference>
<sequence length="446" mass="50184">MGTGIVSILLHNLPYNGRWLYWISVVIFCFNILLFVVFLLISLARYSLFKGIWNAMIRHPVQSLFLGTFPMGFATIINMICLVCVPPWGQWAAIMAWAFWWIDVVLALATNMYLPFMIMHKHDQSLSNMTAVWLLPIVATIVAAASGGIVASVLENNQHALWTIIVSYILWGCGVPLAMFVLVMYFHRLTIHKLPPRELIVSVFLPLGPLGQGAFGIMQLGKEAMRVFPLTTSLPALEVPSGAVLYILGFILALIMWGFGLVWLFFALCSITRSRFPFNMGWWGFTFPLGVYTVATTTIAQELPSLFFKVLGTIFSIAVVLLWIIVSGRTLEKIWKGEMFFAPCLKEWERAAVQKALNNLNTYACRLSLILHMSTSIADNPLRYVIARPPTSPPPPGIVEVAAEPHGEKGREGRTYLQHNTAHMVSPEEQKTINELQANWIWTPNW</sequence>
<proteinExistence type="inferred from homology"/>
<dbReference type="InterPro" id="IPR038665">
    <property type="entry name" value="Voltage-dep_anion_channel_sf"/>
</dbReference>
<dbReference type="InterPro" id="IPR004695">
    <property type="entry name" value="SLAC1/Mae1/Ssu1/TehA"/>
</dbReference>
<keyword evidence="6 10" id="KW-1133">Transmembrane helix</keyword>
<dbReference type="GO" id="GO:0000319">
    <property type="term" value="F:sulfite transmembrane transporter activity"/>
    <property type="evidence" value="ECO:0007669"/>
    <property type="project" value="TreeGrafter"/>
</dbReference>